<keyword evidence="31" id="KW-1185">Reference proteome</keyword>
<dbReference type="GO" id="GO:0046872">
    <property type="term" value="F:metal ion binding"/>
    <property type="evidence" value="ECO:0007669"/>
    <property type="project" value="UniProtKB-KW"/>
</dbReference>
<evidence type="ECO:0000256" key="27">
    <source>
        <dbReference type="HAMAP-Rule" id="MF_00430"/>
    </source>
</evidence>
<keyword evidence="10" id="KW-0997">Cell inner membrane</keyword>
<dbReference type="Gene3D" id="3.40.50.80">
    <property type="entry name" value="Nucleotide-binding domain of ferredoxin-NADP reductase (FNR) module"/>
    <property type="match status" value="1"/>
</dbReference>
<dbReference type="InterPro" id="IPR036010">
    <property type="entry name" value="2Fe-2S_ferredoxin-like_sf"/>
</dbReference>
<evidence type="ECO:0000256" key="18">
    <source>
        <dbReference type="ARBA" id="ARBA00023027"/>
    </source>
</evidence>
<dbReference type="CDD" id="cd00207">
    <property type="entry name" value="fer2"/>
    <property type="match status" value="1"/>
</dbReference>
<evidence type="ECO:0000256" key="19">
    <source>
        <dbReference type="ARBA" id="ARBA00023053"/>
    </source>
</evidence>
<evidence type="ECO:0000256" key="1">
    <source>
        <dbReference type="ARBA" id="ARBA00001974"/>
    </source>
</evidence>
<evidence type="ECO:0000256" key="17">
    <source>
        <dbReference type="ARBA" id="ARBA00023014"/>
    </source>
</evidence>
<dbReference type="InterPro" id="IPR008333">
    <property type="entry name" value="Cbr1-like_FAD-bd_dom"/>
</dbReference>
<dbReference type="PANTHER" id="PTHR43644:SF1">
    <property type="entry name" value="NAD(P)H-FLAVIN REDUCTASE"/>
    <property type="match status" value="1"/>
</dbReference>
<feature type="domain" description="FAD-binding FR-type" evidence="29">
    <location>
        <begin position="139"/>
        <end position="280"/>
    </location>
</feature>
<dbReference type="InterPro" id="IPR017938">
    <property type="entry name" value="Riboflavin_synthase-like_b-brl"/>
</dbReference>
<keyword evidence="21 27" id="KW-0830">Ubiquinone</keyword>
<evidence type="ECO:0000256" key="20">
    <source>
        <dbReference type="ARBA" id="ARBA00023065"/>
    </source>
</evidence>
<evidence type="ECO:0000256" key="4">
    <source>
        <dbReference type="ARBA" id="ARBA00005570"/>
    </source>
</evidence>
<keyword evidence="27" id="KW-0812">Transmembrane</keyword>
<evidence type="ECO:0000256" key="13">
    <source>
        <dbReference type="ARBA" id="ARBA00022723"/>
    </source>
</evidence>
<proteinExistence type="inferred from homology"/>
<feature type="binding site" evidence="27">
    <location>
        <position position="85"/>
    </location>
    <ligand>
        <name>[2Fe-2S] cluster</name>
        <dbReference type="ChEBI" id="CHEBI:190135"/>
    </ligand>
</feature>
<protein>
    <recommendedName>
        <fullName evidence="7 27">Na(+)-translocating NADH-quinone reductase subunit F</fullName>
        <shortName evidence="27">Na(+)-NQR subunit F</shortName>
        <shortName evidence="27">Na(+)-translocating NQR subunit F</shortName>
        <ecNumber evidence="6 27">7.2.1.1</ecNumber>
    </recommendedName>
    <alternativeName>
        <fullName evidence="25 27">NQR complex subunit F</fullName>
    </alternativeName>
    <alternativeName>
        <fullName evidence="24 27">NQR-1 subunit F</fullName>
    </alternativeName>
</protein>
<keyword evidence="14 27" id="KW-0274">FAD</keyword>
<evidence type="ECO:0000256" key="7">
    <source>
        <dbReference type="ARBA" id="ARBA00019729"/>
    </source>
</evidence>
<evidence type="ECO:0000259" key="28">
    <source>
        <dbReference type="PROSITE" id="PS51085"/>
    </source>
</evidence>
<dbReference type="Pfam" id="PF00970">
    <property type="entry name" value="FAD_binding_6"/>
    <property type="match status" value="1"/>
</dbReference>
<keyword evidence="11 27" id="KW-0285">Flavoprotein</keyword>
<feature type="binding site" evidence="27">
    <location>
        <position position="88"/>
    </location>
    <ligand>
        <name>[2Fe-2S] cluster</name>
        <dbReference type="ChEBI" id="CHEBI:190135"/>
    </ligand>
</feature>
<dbReference type="InterPro" id="IPR010205">
    <property type="entry name" value="NqrF"/>
</dbReference>
<dbReference type="EMBL" id="ABCK01000025">
    <property type="protein sequence ID" value="EDM25724.1"/>
    <property type="molecule type" value="Genomic_DNA"/>
</dbReference>
<keyword evidence="12 27" id="KW-0001">2Fe-2S</keyword>
<evidence type="ECO:0000256" key="11">
    <source>
        <dbReference type="ARBA" id="ARBA00022630"/>
    </source>
</evidence>
<dbReference type="GO" id="GO:0051537">
    <property type="term" value="F:2 iron, 2 sulfur cluster binding"/>
    <property type="evidence" value="ECO:0007669"/>
    <property type="project" value="UniProtKB-KW"/>
</dbReference>
<feature type="binding site" evidence="27">
    <location>
        <position position="79"/>
    </location>
    <ligand>
        <name>[2Fe-2S] cluster</name>
        <dbReference type="ChEBI" id="CHEBI:190135"/>
    </ligand>
</feature>
<dbReference type="InterPro" id="IPR001709">
    <property type="entry name" value="Flavoprot_Pyr_Nucl_cyt_Rdtase"/>
</dbReference>
<keyword evidence="13 27" id="KW-0479">Metal-binding</keyword>
<dbReference type="PRINTS" id="PR00371">
    <property type="entry name" value="FPNCR"/>
</dbReference>
<keyword evidence="9 27" id="KW-1003">Cell membrane</keyword>
<dbReference type="InterPro" id="IPR012675">
    <property type="entry name" value="Beta-grasp_dom_sf"/>
</dbReference>
<dbReference type="InterPro" id="IPR039261">
    <property type="entry name" value="FNR_nucleotide-bd"/>
</dbReference>
<evidence type="ECO:0000256" key="6">
    <source>
        <dbReference type="ARBA" id="ARBA00013099"/>
    </source>
</evidence>
<feature type="transmembrane region" description="Helical" evidence="27">
    <location>
        <begin position="12"/>
        <end position="33"/>
    </location>
</feature>
<evidence type="ECO:0000256" key="3">
    <source>
        <dbReference type="ARBA" id="ARBA00004533"/>
    </source>
</evidence>
<dbReference type="SUPFAM" id="SSF63380">
    <property type="entry name" value="Riboflavin synthase domain-like"/>
    <property type="match status" value="1"/>
</dbReference>
<evidence type="ECO:0000256" key="14">
    <source>
        <dbReference type="ARBA" id="ARBA00022827"/>
    </source>
</evidence>
<dbReference type="FunFam" id="3.40.50.80:FF:000014">
    <property type="entry name" value="Na(+)-translocating NADH-quinone reductase subunit F"/>
    <property type="match status" value="1"/>
</dbReference>
<organism evidence="30 31">
    <name type="scientific">Lentisphaera araneosa HTCC2155</name>
    <dbReference type="NCBI Taxonomy" id="313628"/>
    <lineage>
        <taxon>Bacteria</taxon>
        <taxon>Pseudomonadati</taxon>
        <taxon>Lentisphaerota</taxon>
        <taxon>Lentisphaeria</taxon>
        <taxon>Lentisphaerales</taxon>
        <taxon>Lentisphaeraceae</taxon>
        <taxon>Lentisphaera</taxon>
    </lineage>
</organism>
<evidence type="ECO:0000256" key="15">
    <source>
        <dbReference type="ARBA" id="ARBA00022967"/>
    </source>
</evidence>
<dbReference type="STRING" id="313628.LNTAR_13282"/>
<keyword evidence="27" id="KW-1133">Transmembrane helix</keyword>
<dbReference type="Gene3D" id="3.10.20.30">
    <property type="match status" value="1"/>
</dbReference>
<evidence type="ECO:0000313" key="30">
    <source>
        <dbReference type="EMBL" id="EDM25724.1"/>
    </source>
</evidence>
<feature type="domain" description="2Fe-2S ferredoxin-type" evidence="28">
    <location>
        <begin position="42"/>
        <end position="136"/>
    </location>
</feature>
<comment type="similarity">
    <text evidence="4 27">Belongs to the NqrF family.</text>
</comment>
<dbReference type="GO" id="GO:0016655">
    <property type="term" value="F:oxidoreductase activity, acting on NAD(P)H, quinone or similar compound as acceptor"/>
    <property type="evidence" value="ECO:0007669"/>
    <property type="project" value="InterPro"/>
</dbReference>
<evidence type="ECO:0000256" key="23">
    <source>
        <dbReference type="ARBA" id="ARBA00023201"/>
    </source>
</evidence>
<dbReference type="Pfam" id="PF00111">
    <property type="entry name" value="Fer2"/>
    <property type="match status" value="1"/>
</dbReference>
<dbReference type="EC" id="7.2.1.1" evidence="6 27"/>
<dbReference type="Gene3D" id="2.40.30.10">
    <property type="entry name" value="Translation factors"/>
    <property type="match status" value="1"/>
</dbReference>
<evidence type="ECO:0000256" key="10">
    <source>
        <dbReference type="ARBA" id="ARBA00022519"/>
    </source>
</evidence>
<dbReference type="PIRSF" id="PIRSF000044">
    <property type="entry name" value="Cis_Diol_DH_RD"/>
    <property type="match status" value="1"/>
</dbReference>
<evidence type="ECO:0000256" key="24">
    <source>
        <dbReference type="ARBA" id="ARBA00030032"/>
    </source>
</evidence>
<evidence type="ECO:0000256" key="26">
    <source>
        <dbReference type="ARBA" id="ARBA00048891"/>
    </source>
</evidence>
<dbReference type="SUPFAM" id="SSF54292">
    <property type="entry name" value="2Fe-2S ferredoxin-like"/>
    <property type="match status" value="1"/>
</dbReference>
<dbReference type="AlphaFoldDB" id="A6DRQ5"/>
<dbReference type="PROSITE" id="PS51384">
    <property type="entry name" value="FAD_FR"/>
    <property type="match status" value="1"/>
</dbReference>
<reference evidence="30 31" key="1">
    <citation type="journal article" date="2010" name="J. Bacteriol.">
        <title>Genome sequence of Lentisphaera araneosa HTCC2155T, the type species of the order Lentisphaerales in the phylum Lentisphaerae.</title>
        <authorList>
            <person name="Thrash J.C."/>
            <person name="Cho J.C."/>
            <person name="Vergin K.L."/>
            <person name="Morris R.M."/>
            <person name="Giovannoni S.J."/>
        </authorList>
    </citation>
    <scope>NUCLEOTIDE SEQUENCE [LARGE SCALE GENOMIC DNA]</scope>
    <source>
        <strain evidence="30 31">HTCC2155</strain>
    </source>
</reference>
<comment type="subcellular location">
    <subcellularLocation>
        <location evidence="3">Cell inner membrane</location>
    </subcellularLocation>
    <subcellularLocation>
        <location evidence="27">Cell membrane</location>
        <topology evidence="27">Single-pass membrane protein</topology>
    </subcellularLocation>
</comment>
<dbReference type="eggNOG" id="COG2871">
    <property type="taxonomic scope" value="Bacteria"/>
</dbReference>
<evidence type="ECO:0000256" key="5">
    <source>
        <dbReference type="ARBA" id="ARBA00011309"/>
    </source>
</evidence>
<dbReference type="InterPro" id="IPR017927">
    <property type="entry name" value="FAD-bd_FR_type"/>
</dbReference>
<sequence>MNTLINAVDGGTVGAGIVVFLIIIIGLTIFLMICENFLVKKGNVKILINEDQDAALEVESGSTLLDTLSGAGIQLPSACGGGGSCGVCTCKVISGGGDVLPTEKAHLSLKEQQEGIRLACQLKVKEDLEIEVEPEIFSIKKWECEVVSNDNVATFIKEFVVELPPGESIDYRAGGYIQIEIPKYDNLKYSDFEIENEYREDWDKFKIFDNVANNPTEVVRAYSMASYPAEGNQLMLNVRIASPPPRLPNVPPGIASSYIFNCKKGDKVTISGPFGEFFMKDTNREIMFIGGGAGMAPMRSHIFDLFHTKKSGRKATFWYGARSRREMFYDDHFKKIEADFPNFKYYVGLSDALPEDNWKLKGDISDEEGDGFEGFIHQVILEQYLNNHEAPEEIEYYLCGPPMMNDAVQDMLFNLGVEKEMIAFDDFGS</sequence>
<keyword evidence="23 27" id="KW-0739">Sodium transport</keyword>
<dbReference type="OrthoDB" id="9806195at2"/>
<evidence type="ECO:0000259" key="29">
    <source>
        <dbReference type="PROSITE" id="PS51384"/>
    </source>
</evidence>
<dbReference type="GO" id="GO:0006814">
    <property type="term" value="P:sodium ion transport"/>
    <property type="evidence" value="ECO:0007669"/>
    <property type="project" value="UniProtKB-UniRule"/>
</dbReference>
<comment type="function">
    <text evidence="2 27">NQR complex catalyzes the reduction of ubiquinone-1 to ubiquinol by two successive reactions, coupled with the transport of Na(+) ions from the cytoplasm to the periplasm. The first step is catalyzed by NqrF, which accepts electrons from NADH and reduces ubiquinone-1 to ubisemiquinone by a one-electron transfer pathway.</text>
</comment>
<evidence type="ECO:0000256" key="8">
    <source>
        <dbReference type="ARBA" id="ARBA00022448"/>
    </source>
</evidence>
<keyword evidence="19 27" id="KW-0915">Sodium</keyword>
<dbReference type="Pfam" id="PF00175">
    <property type="entry name" value="NAD_binding_1"/>
    <property type="match status" value="1"/>
</dbReference>
<evidence type="ECO:0000256" key="2">
    <source>
        <dbReference type="ARBA" id="ARBA00002972"/>
    </source>
</evidence>
<comment type="caution">
    <text evidence="30">The sequence shown here is derived from an EMBL/GenBank/DDBJ whole genome shotgun (WGS) entry which is preliminary data.</text>
</comment>
<dbReference type="GO" id="GO:0005886">
    <property type="term" value="C:plasma membrane"/>
    <property type="evidence" value="ECO:0007669"/>
    <property type="project" value="UniProtKB-SubCell"/>
</dbReference>
<keyword evidence="8 27" id="KW-0813">Transport</keyword>
<comment type="subunit">
    <text evidence="5 27">Composed of six subunits; NqrA, NqrB, NqrC, NqrD, NqrE and NqrF.</text>
</comment>
<dbReference type="RefSeq" id="WP_007280525.1">
    <property type="nucleotide sequence ID" value="NZ_ABCK01000025.1"/>
</dbReference>
<evidence type="ECO:0000256" key="21">
    <source>
        <dbReference type="ARBA" id="ARBA00023075"/>
    </source>
</evidence>
<keyword evidence="16 27" id="KW-0408">Iron</keyword>
<keyword evidence="20 27" id="KW-0406">Ion transport</keyword>
<keyword evidence="22 27" id="KW-0472">Membrane</keyword>
<evidence type="ECO:0000256" key="25">
    <source>
        <dbReference type="ARBA" id="ARBA00030787"/>
    </source>
</evidence>
<evidence type="ECO:0000256" key="9">
    <source>
        <dbReference type="ARBA" id="ARBA00022475"/>
    </source>
</evidence>
<name>A6DRQ5_9BACT</name>
<evidence type="ECO:0000256" key="22">
    <source>
        <dbReference type="ARBA" id="ARBA00023136"/>
    </source>
</evidence>
<dbReference type="Proteomes" id="UP000004947">
    <property type="component" value="Unassembled WGS sequence"/>
</dbReference>
<dbReference type="InterPro" id="IPR001433">
    <property type="entry name" value="OxRdtase_FAD/NAD-bd"/>
</dbReference>
<evidence type="ECO:0000256" key="16">
    <source>
        <dbReference type="ARBA" id="ARBA00023004"/>
    </source>
</evidence>
<keyword evidence="15 27" id="KW-1278">Translocase</keyword>
<dbReference type="PANTHER" id="PTHR43644">
    <property type="entry name" value="NA(+)-TRANSLOCATING NADH-QUINONE REDUCTASE SUBUNIT"/>
    <property type="match status" value="1"/>
</dbReference>
<keyword evidence="18 27" id="KW-0520">NAD</keyword>
<dbReference type="InterPro" id="IPR001041">
    <property type="entry name" value="2Fe-2S_ferredoxin-type"/>
</dbReference>
<comment type="catalytic activity">
    <reaction evidence="26 27">
        <text>a ubiquinone + n Na(+)(in) + NADH + H(+) = a ubiquinol + n Na(+)(out) + NAD(+)</text>
        <dbReference type="Rhea" id="RHEA:47748"/>
        <dbReference type="Rhea" id="RHEA-COMP:9565"/>
        <dbReference type="Rhea" id="RHEA-COMP:9566"/>
        <dbReference type="ChEBI" id="CHEBI:15378"/>
        <dbReference type="ChEBI" id="CHEBI:16389"/>
        <dbReference type="ChEBI" id="CHEBI:17976"/>
        <dbReference type="ChEBI" id="CHEBI:29101"/>
        <dbReference type="ChEBI" id="CHEBI:57540"/>
        <dbReference type="ChEBI" id="CHEBI:57945"/>
        <dbReference type="EC" id="7.2.1.1"/>
    </reaction>
</comment>
<accession>A6DRQ5</accession>
<gene>
    <name evidence="27" type="primary">nqrF</name>
    <name evidence="30" type="ORF">LNTAR_13282</name>
</gene>
<feature type="binding site" evidence="27">
    <location>
        <position position="120"/>
    </location>
    <ligand>
        <name>[2Fe-2S] cluster</name>
        <dbReference type="ChEBI" id="CHEBI:190135"/>
    </ligand>
</feature>
<evidence type="ECO:0000313" key="31">
    <source>
        <dbReference type="Proteomes" id="UP000004947"/>
    </source>
</evidence>
<dbReference type="HAMAP" id="MF_00430">
    <property type="entry name" value="NqrF"/>
    <property type="match status" value="1"/>
</dbReference>
<dbReference type="NCBIfam" id="TIGR01941">
    <property type="entry name" value="nqrF"/>
    <property type="match status" value="1"/>
</dbReference>
<keyword evidence="17 27" id="KW-0411">Iron-sulfur</keyword>
<dbReference type="CDD" id="cd06188">
    <property type="entry name" value="NADH_quinone_reductase"/>
    <property type="match status" value="1"/>
</dbReference>
<dbReference type="GO" id="GO:0009055">
    <property type="term" value="F:electron transfer activity"/>
    <property type="evidence" value="ECO:0007669"/>
    <property type="project" value="UniProtKB-UniRule"/>
</dbReference>
<comment type="cofactor">
    <cofactor evidence="27">
        <name>[2Fe-2S] cluster</name>
        <dbReference type="ChEBI" id="CHEBI:190135"/>
    </cofactor>
    <text evidence="27">Binds 1 [2Fe-2S] cluster.</text>
</comment>
<comment type="cofactor">
    <cofactor evidence="1 27">
        <name>FAD</name>
        <dbReference type="ChEBI" id="CHEBI:57692"/>
    </cofactor>
</comment>
<dbReference type="SUPFAM" id="SSF52343">
    <property type="entry name" value="Ferredoxin reductase-like, C-terminal NADP-linked domain"/>
    <property type="match status" value="1"/>
</dbReference>
<keyword evidence="30" id="KW-0560">Oxidoreductase</keyword>
<dbReference type="PROSITE" id="PS51085">
    <property type="entry name" value="2FE2S_FER_2"/>
    <property type="match status" value="1"/>
</dbReference>
<evidence type="ECO:0000256" key="12">
    <source>
        <dbReference type="ARBA" id="ARBA00022714"/>
    </source>
</evidence>